<proteinExistence type="predicted"/>
<evidence type="ECO:0000313" key="2">
    <source>
        <dbReference type="EMBL" id="JAD40601.1"/>
    </source>
</evidence>
<evidence type="ECO:0000256" key="1">
    <source>
        <dbReference type="SAM" id="MobiDB-lite"/>
    </source>
</evidence>
<feature type="region of interest" description="Disordered" evidence="1">
    <location>
        <begin position="1"/>
        <end position="36"/>
    </location>
</feature>
<name>A0A0A8ZPB2_ARUDO</name>
<reference evidence="2" key="1">
    <citation type="submission" date="2014-09" db="EMBL/GenBank/DDBJ databases">
        <authorList>
            <person name="Magalhaes I.L.F."/>
            <person name="Oliveira U."/>
            <person name="Santos F.R."/>
            <person name="Vidigal T.H.D.A."/>
            <person name="Brescovit A.D."/>
            <person name="Santos A.J."/>
        </authorList>
    </citation>
    <scope>NUCLEOTIDE SEQUENCE</scope>
    <source>
        <tissue evidence="2">Shoot tissue taken approximately 20 cm above the soil surface</tissue>
    </source>
</reference>
<reference evidence="2" key="2">
    <citation type="journal article" date="2015" name="Data Brief">
        <title>Shoot transcriptome of the giant reed, Arundo donax.</title>
        <authorList>
            <person name="Barrero R.A."/>
            <person name="Guerrero F.D."/>
            <person name="Moolhuijzen P."/>
            <person name="Goolsby J.A."/>
            <person name="Tidwell J."/>
            <person name="Bellgard S.E."/>
            <person name="Bellgard M.I."/>
        </authorList>
    </citation>
    <scope>NUCLEOTIDE SEQUENCE</scope>
    <source>
        <tissue evidence="2">Shoot tissue taken approximately 20 cm above the soil surface</tissue>
    </source>
</reference>
<dbReference type="EMBL" id="GBRH01257294">
    <property type="protein sequence ID" value="JAD40601.1"/>
    <property type="molecule type" value="Transcribed_RNA"/>
</dbReference>
<sequence>MVVRHRSGAEPGKTAPRKRRRPPSGGRRTAGCCWRQ</sequence>
<accession>A0A0A8ZPB2</accession>
<protein>
    <submittedName>
        <fullName evidence="2">Orc3</fullName>
    </submittedName>
</protein>
<organism evidence="2">
    <name type="scientific">Arundo donax</name>
    <name type="common">Giant reed</name>
    <name type="synonym">Donax arundinaceus</name>
    <dbReference type="NCBI Taxonomy" id="35708"/>
    <lineage>
        <taxon>Eukaryota</taxon>
        <taxon>Viridiplantae</taxon>
        <taxon>Streptophyta</taxon>
        <taxon>Embryophyta</taxon>
        <taxon>Tracheophyta</taxon>
        <taxon>Spermatophyta</taxon>
        <taxon>Magnoliopsida</taxon>
        <taxon>Liliopsida</taxon>
        <taxon>Poales</taxon>
        <taxon>Poaceae</taxon>
        <taxon>PACMAD clade</taxon>
        <taxon>Arundinoideae</taxon>
        <taxon>Arundineae</taxon>
        <taxon>Arundo</taxon>
    </lineage>
</organism>
<dbReference type="AlphaFoldDB" id="A0A0A8ZPB2"/>